<dbReference type="Pfam" id="PF02608">
    <property type="entry name" value="Bmp"/>
    <property type="match status" value="1"/>
</dbReference>
<feature type="domain" description="ABC transporter substrate-binding protein PnrA-like" evidence="8">
    <location>
        <begin position="27"/>
        <end position="310"/>
    </location>
</feature>
<dbReference type="InterPro" id="IPR003760">
    <property type="entry name" value="PnrA-like"/>
</dbReference>
<keyword evidence="3" id="KW-1003">Cell membrane</keyword>
<evidence type="ECO:0000256" key="1">
    <source>
        <dbReference type="ARBA" id="ARBA00004193"/>
    </source>
</evidence>
<accession>A0A1I0J0S9</accession>
<dbReference type="EMBL" id="FOHJ01000015">
    <property type="protein sequence ID" value="SEU03316.1"/>
    <property type="molecule type" value="Genomic_DNA"/>
</dbReference>
<dbReference type="InterPro" id="IPR028082">
    <property type="entry name" value="Peripla_BP_I"/>
</dbReference>
<reference evidence="10" key="1">
    <citation type="submission" date="2016-10" db="EMBL/GenBank/DDBJ databases">
        <authorList>
            <person name="Varghese N."/>
            <person name="Submissions S."/>
        </authorList>
    </citation>
    <scope>NUCLEOTIDE SEQUENCE [LARGE SCALE GENOMIC DNA]</scope>
    <source>
        <strain evidence="10">CGMCC 1.3566</strain>
    </source>
</reference>
<keyword evidence="10" id="KW-1185">Reference proteome</keyword>
<evidence type="ECO:0000256" key="4">
    <source>
        <dbReference type="ARBA" id="ARBA00022729"/>
    </source>
</evidence>
<evidence type="ECO:0000259" key="8">
    <source>
        <dbReference type="Pfam" id="PF02608"/>
    </source>
</evidence>
<comment type="similarity">
    <text evidence="2">Belongs to the BMP lipoprotein family.</text>
</comment>
<feature type="signal peptide" evidence="7">
    <location>
        <begin position="1"/>
        <end position="21"/>
    </location>
</feature>
<name>A0A1I0J0S9_9BACI</name>
<dbReference type="PROSITE" id="PS51257">
    <property type="entry name" value="PROKAR_LIPOPROTEIN"/>
    <property type="match status" value="1"/>
</dbReference>
<dbReference type="Proteomes" id="UP000199095">
    <property type="component" value="Unassembled WGS sequence"/>
</dbReference>
<evidence type="ECO:0000256" key="2">
    <source>
        <dbReference type="ARBA" id="ARBA00008610"/>
    </source>
</evidence>
<evidence type="ECO:0000256" key="3">
    <source>
        <dbReference type="ARBA" id="ARBA00022475"/>
    </source>
</evidence>
<organism evidence="9 10">
    <name type="scientific">Salinibacillus kushneri</name>
    <dbReference type="NCBI Taxonomy" id="237682"/>
    <lineage>
        <taxon>Bacteria</taxon>
        <taxon>Bacillati</taxon>
        <taxon>Bacillota</taxon>
        <taxon>Bacilli</taxon>
        <taxon>Bacillales</taxon>
        <taxon>Bacillaceae</taxon>
        <taxon>Salinibacillus</taxon>
    </lineage>
</organism>
<protein>
    <submittedName>
        <fullName evidence="9">Transcriptional activator of comK protein</fullName>
    </submittedName>
</protein>
<evidence type="ECO:0000256" key="6">
    <source>
        <dbReference type="ARBA" id="ARBA00023288"/>
    </source>
</evidence>
<dbReference type="PANTHER" id="PTHR34296:SF2">
    <property type="entry name" value="ABC TRANSPORTER GUANOSINE-BINDING PROTEIN NUPN"/>
    <property type="match status" value="1"/>
</dbReference>
<dbReference type="STRING" id="237682.SAMN05421676_11539"/>
<evidence type="ECO:0000256" key="7">
    <source>
        <dbReference type="SAM" id="SignalP"/>
    </source>
</evidence>
<dbReference type="RefSeq" id="WP_245732863.1">
    <property type="nucleotide sequence ID" value="NZ_FOHJ01000015.1"/>
</dbReference>
<evidence type="ECO:0000313" key="9">
    <source>
        <dbReference type="EMBL" id="SEU03316.1"/>
    </source>
</evidence>
<comment type="subcellular location">
    <subcellularLocation>
        <location evidence="1">Cell membrane</location>
        <topology evidence="1">Lipid-anchor</topology>
    </subcellularLocation>
</comment>
<keyword evidence="6" id="KW-0449">Lipoprotein</keyword>
<keyword evidence="4 7" id="KW-0732">Signal</keyword>
<keyword evidence="5" id="KW-0472">Membrane</keyword>
<evidence type="ECO:0000313" key="10">
    <source>
        <dbReference type="Proteomes" id="UP000199095"/>
    </source>
</evidence>
<dbReference type="SUPFAM" id="SSF53822">
    <property type="entry name" value="Periplasmic binding protein-like I"/>
    <property type="match status" value="1"/>
</dbReference>
<dbReference type="AlphaFoldDB" id="A0A1I0J0S9"/>
<proteinExistence type="inferred from homology"/>
<gene>
    <name evidence="9" type="ORF">SAMN05421676_11539</name>
</gene>
<sequence>MKRIRALYIILFLLLSGCSNVLETGNIQNVGMLVEGSIHDQTWGKKGYLGLLNIQEEMDTNVYFKEGVHSQTAVNEAVETFANKGVNLIFGHSSSYGEYFSKIDQDYPDIQFVYFNGDTYSENITSLKINAHAMGFFAGMIAGAMTETNSVGVLGAYEWQPEIDGFYEGAKYQNPDVNVEIRMVNHWDNTEQALMQFDVLKEEDIDVIYPTGDGFIIPIVDKAKESDIYAIGYISDLIDMGESTVLTSTVQHVDRIYSLVAKRFDEGELPSGIMNFDFRDDVITMGSYSEEVPKSVRQDVEKAIEQYKETGNLPNQD</sequence>
<dbReference type="PANTHER" id="PTHR34296">
    <property type="entry name" value="TRANSCRIPTIONAL ACTIVATOR PROTEIN MED"/>
    <property type="match status" value="1"/>
</dbReference>
<feature type="chain" id="PRO_5039673148" evidence="7">
    <location>
        <begin position="22"/>
        <end position="317"/>
    </location>
</feature>
<dbReference type="GO" id="GO:0005886">
    <property type="term" value="C:plasma membrane"/>
    <property type="evidence" value="ECO:0007669"/>
    <property type="project" value="UniProtKB-SubCell"/>
</dbReference>
<dbReference type="Gene3D" id="3.40.50.2300">
    <property type="match status" value="2"/>
</dbReference>
<dbReference type="InterPro" id="IPR050957">
    <property type="entry name" value="BMP_lipoprotein"/>
</dbReference>
<evidence type="ECO:0000256" key="5">
    <source>
        <dbReference type="ARBA" id="ARBA00023136"/>
    </source>
</evidence>